<feature type="transmembrane region" description="Helical" evidence="1">
    <location>
        <begin position="103"/>
        <end position="126"/>
    </location>
</feature>
<dbReference type="InterPro" id="IPR019427">
    <property type="entry name" value="7TM_GPCR_serpentine_rcpt_Srw"/>
</dbReference>
<feature type="signal peptide" evidence="2">
    <location>
        <begin position="1"/>
        <end position="18"/>
    </location>
</feature>
<dbReference type="AlphaFoldDB" id="A0A1I7T7N2"/>
<keyword evidence="3" id="KW-1185">Reference proteome</keyword>
<dbReference type="Gene3D" id="1.20.1070.10">
    <property type="entry name" value="Rhodopsin 7-helix transmembrane proteins"/>
    <property type="match status" value="1"/>
</dbReference>
<dbReference type="WBParaSite" id="Csp11.Scaffold533.g3208.t1">
    <property type="protein sequence ID" value="Csp11.Scaffold533.g3208.t1"/>
    <property type="gene ID" value="Csp11.Scaffold533.g3208"/>
</dbReference>
<dbReference type="GO" id="GO:0008528">
    <property type="term" value="F:G protein-coupled peptide receptor activity"/>
    <property type="evidence" value="ECO:0007669"/>
    <property type="project" value="InterPro"/>
</dbReference>
<protein>
    <submittedName>
        <fullName evidence="4">G_PROTEIN_RECEP_F1_2 domain-containing protein</fullName>
    </submittedName>
</protein>
<reference evidence="4" key="1">
    <citation type="submission" date="2016-11" db="UniProtKB">
        <authorList>
            <consortium name="WormBaseParasite"/>
        </authorList>
    </citation>
    <scope>IDENTIFICATION</scope>
</reference>
<feature type="transmembrane region" description="Helical" evidence="1">
    <location>
        <begin position="146"/>
        <end position="170"/>
    </location>
</feature>
<evidence type="ECO:0000256" key="1">
    <source>
        <dbReference type="SAM" id="Phobius"/>
    </source>
</evidence>
<dbReference type="Proteomes" id="UP000095282">
    <property type="component" value="Unplaced"/>
</dbReference>
<evidence type="ECO:0000256" key="2">
    <source>
        <dbReference type="SAM" id="SignalP"/>
    </source>
</evidence>
<feature type="transmembrane region" description="Helical" evidence="1">
    <location>
        <begin position="32"/>
        <end position="53"/>
    </location>
</feature>
<keyword evidence="2" id="KW-0732">Signal</keyword>
<accession>A0A1I7T7N2</accession>
<feature type="chain" id="PRO_5009307176" evidence="2">
    <location>
        <begin position="19"/>
        <end position="264"/>
    </location>
</feature>
<keyword evidence="1" id="KW-0472">Membrane</keyword>
<keyword evidence="1" id="KW-0812">Transmembrane</keyword>
<dbReference type="Pfam" id="PF10324">
    <property type="entry name" value="7TM_GPCR_Srw"/>
    <property type="match status" value="1"/>
</dbReference>
<dbReference type="PANTHER" id="PTHR46846">
    <property type="entry name" value="SERPENTINE RECEPTOR, CLASS W-RELATED"/>
    <property type="match status" value="1"/>
</dbReference>
<dbReference type="SUPFAM" id="SSF81321">
    <property type="entry name" value="Family A G protein-coupled receptor-like"/>
    <property type="match status" value="1"/>
</dbReference>
<name>A0A1I7T7N2_9PELO</name>
<evidence type="ECO:0000313" key="3">
    <source>
        <dbReference type="Proteomes" id="UP000095282"/>
    </source>
</evidence>
<proteinExistence type="predicted"/>
<organism evidence="3 4">
    <name type="scientific">Caenorhabditis tropicalis</name>
    <dbReference type="NCBI Taxonomy" id="1561998"/>
    <lineage>
        <taxon>Eukaryota</taxon>
        <taxon>Metazoa</taxon>
        <taxon>Ecdysozoa</taxon>
        <taxon>Nematoda</taxon>
        <taxon>Chromadorea</taxon>
        <taxon>Rhabditida</taxon>
        <taxon>Rhabditina</taxon>
        <taxon>Rhabditomorpha</taxon>
        <taxon>Rhabditoidea</taxon>
        <taxon>Rhabditidae</taxon>
        <taxon>Peloderinae</taxon>
        <taxon>Caenorhabditis</taxon>
    </lineage>
</organism>
<sequence>MFVWLMVQLALIRTLSICFPMNNGIGRLRNNFGFSFLLFLFWFVVHSWPYMFVRSYRMKDHLAYKGCQPNGVDRGKPLPLNVLALPSVYGSDYTRALEDAEGYIRIFTAIIYSILVVIMIVKLRMISRKRRSLNSKESEKSDHTTMLVILMTLTFLISEGYPAVLALYMLSIRNPDIEYFQQYQTFFGYLKQTSAQDFVRNFRVLNSASHVFLCYLMSSQYRTTVHGLVCCCKNDLNGTIMVQPSTTSKMENEGDRWVKRSATY</sequence>
<evidence type="ECO:0000313" key="4">
    <source>
        <dbReference type="WBParaSite" id="Csp11.Scaffold533.g3208.t1"/>
    </source>
</evidence>
<dbReference type="PANTHER" id="PTHR46846:SF2">
    <property type="entry name" value="G-PROTEIN COUPLED RECEPTORS FAMILY 1 PROFILE DOMAIN-CONTAINING PROTEIN"/>
    <property type="match status" value="1"/>
</dbReference>
<keyword evidence="1" id="KW-1133">Transmembrane helix</keyword>